<dbReference type="Gene3D" id="2.60.120.1130">
    <property type="match status" value="1"/>
</dbReference>
<evidence type="ECO:0000259" key="2">
    <source>
        <dbReference type="Pfam" id="PF12969"/>
    </source>
</evidence>
<evidence type="ECO:0000313" key="4">
    <source>
        <dbReference type="Proteomes" id="UP001197378"/>
    </source>
</evidence>
<dbReference type="Pfam" id="PF12969">
    <property type="entry name" value="DUF3857"/>
    <property type="match status" value="1"/>
</dbReference>
<dbReference type="EMBL" id="JAAXYO010000016">
    <property type="protein sequence ID" value="MBU2786757.1"/>
    <property type="molecule type" value="Genomic_DNA"/>
</dbReference>
<dbReference type="Gene3D" id="3.10.620.30">
    <property type="match status" value="1"/>
</dbReference>
<dbReference type="InterPro" id="IPR024618">
    <property type="entry name" value="DUF3857"/>
</dbReference>
<gene>
    <name evidence="3" type="ORF">HFQ13_00765</name>
</gene>
<proteinExistence type="predicted"/>
<organism evidence="3 4">
    <name type="scientific">Igneacidithiobacillus copahuensis</name>
    <dbReference type="NCBI Taxonomy" id="2724909"/>
    <lineage>
        <taxon>Bacteria</taxon>
        <taxon>Pseudomonadati</taxon>
        <taxon>Pseudomonadota</taxon>
        <taxon>Acidithiobacillia</taxon>
        <taxon>Acidithiobacillales</taxon>
        <taxon>Acidithiobacillaceae</taxon>
        <taxon>Igneacidithiobacillus</taxon>
    </lineage>
</organism>
<dbReference type="AlphaFoldDB" id="A0AAE3CII9"/>
<dbReference type="Proteomes" id="UP001197378">
    <property type="component" value="Unassembled WGS sequence"/>
</dbReference>
<comment type="caution">
    <text evidence="3">The sequence shown here is derived from an EMBL/GenBank/DDBJ whole genome shotgun (WGS) entry which is preliminary data.</text>
</comment>
<dbReference type="RefSeq" id="WP_215871662.1">
    <property type="nucleotide sequence ID" value="NZ_JAAXYO010000016.1"/>
</dbReference>
<keyword evidence="1" id="KW-0732">Signal</keyword>
<protein>
    <submittedName>
        <fullName evidence="3">DUF3857 domain-containing protein</fullName>
    </submittedName>
</protein>
<accession>A0AAE3CII9</accession>
<name>A0AAE3CII9_9PROT</name>
<keyword evidence="4" id="KW-1185">Reference proteome</keyword>
<feature type="domain" description="DUF3857" evidence="2">
    <location>
        <begin position="46"/>
        <end position="175"/>
    </location>
</feature>
<evidence type="ECO:0000313" key="3">
    <source>
        <dbReference type="EMBL" id="MBU2786757.1"/>
    </source>
</evidence>
<feature type="chain" id="PRO_5041997765" evidence="1">
    <location>
        <begin position="23"/>
        <end position="614"/>
    </location>
</feature>
<sequence length="614" mass="66140">MKLKAILASISFAVFSTTAAHAAPVTGAQVNYRILSSTTLLIVHQNGSYTVSVSRIIQPLNATGVQAQSQVNIAYPGNFATLKVLKAYTEDADGTRHAVVPSEIFRQSTPSAIKAPFLSDGVNESVIFPAVAPGDTLHIRYDLTYAHPYLPGIYAVSAVLNPTIAIQHAAIAMDTVKDNSMKIYKAKAGTGWQSDSNGFTATHNTVSVPPLGTPSPSQYAGLAVLSTVNSWDDLARAYDQLADPAMEITPAVRAAAEQAAGGQTGDQAIVPIFHWVQKNIHTVSVDYRTAGFTPMPATDTLARGIADSNAKVALTCAMLQVVGIHAVPAMVSNETRFKEYPGVDPFAFDHFLVYLPAQHRFLDVSNRHASATALPIADAGRPALITGKTPRMVITPVPDTNSPMLSEVEDLSLHGNGELAGTEQVTANGYAAQQERAAISGLRGRRLLKKIRDSFYSQGDIGELDKVEFRDRFDLEQPFAMRAHIVREGKFVPGKIFSLSLPEMHPVTASLLPFASNESRSTPSVVDPTSLHFQLSIHIPSGYHPLYLPNSESLKTPVGDYSVTYAFSNGTFTESESLVLPEFLIPSEQFPMLRKITAMALEANKQALVLEKSA</sequence>
<evidence type="ECO:0000256" key="1">
    <source>
        <dbReference type="SAM" id="SignalP"/>
    </source>
</evidence>
<dbReference type="Gene3D" id="2.60.40.3140">
    <property type="match status" value="1"/>
</dbReference>
<feature type="signal peptide" evidence="1">
    <location>
        <begin position="1"/>
        <end position="22"/>
    </location>
</feature>
<reference evidence="3" key="1">
    <citation type="journal article" date="2021" name="ISME J.">
        <title>Genomic evolution of the class Acidithiobacillia: deep-branching Proteobacteria living in extreme acidic conditions.</title>
        <authorList>
            <person name="Moya-Beltran A."/>
            <person name="Beard S."/>
            <person name="Rojas-Villalobos C."/>
            <person name="Issotta F."/>
            <person name="Gallardo Y."/>
            <person name="Ulloa R."/>
            <person name="Giaveno A."/>
            <person name="Degli Esposti M."/>
            <person name="Johnson D.B."/>
            <person name="Quatrini R."/>
        </authorList>
    </citation>
    <scope>NUCLEOTIDE SEQUENCE</scope>
    <source>
        <strain evidence="3">VAN18-1</strain>
    </source>
</reference>